<keyword evidence="2" id="KW-1133">Transmembrane helix</keyword>
<organism evidence="3 4">
    <name type="scientific">Tachysurus vachellii</name>
    <name type="common">Darkbarbel catfish</name>
    <name type="synonym">Pelteobagrus vachellii</name>
    <dbReference type="NCBI Taxonomy" id="175792"/>
    <lineage>
        <taxon>Eukaryota</taxon>
        <taxon>Metazoa</taxon>
        <taxon>Chordata</taxon>
        <taxon>Craniata</taxon>
        <taxon>Vertebrata</taxon>
        <taxon>Euteleostomi</taxon>
        <taxon>Actinopterygii</taxon>
        <taxon>Neopterygii</taxon>
        <taxon>Teleostei</taxon>
        <taxon>Ostariophysi</taxon>
        <taxon>Siluriformes</taxon>
        <taxon>Bagridae</taxon>
        <taxon>Tachysurus</taxon>
    </lineage>
</organism>
<evidence type="ECO:0000313" key="3">
    <source>
        <dbReference type="EMBL" id="KAK2855350.1"/>
    </source>
</evidence>
<dbReference type="EMBL" id="JAVHJS010000006">
    <property type="protein sequence ID" value="KAK2855350.1"/>
    <property type="molecule type" value="Genomic_DNA"/>
</dbReference>
<comment type="caution">
    <text evidence="3">The sequence shown here is derived from an EMBL/GenBank/DDBJ whole genome shotgun (WGS) entry which is preliminary data.</text>
</comment>
<protein>
    <submittedName>
        <fullName evidence="3">Uncharacterized protein</fullName>
    </submittedName>
</protein>
<dbReference type="Proteomes" id="UP001187315">
    <property type="component" value="Unassembled WGS sequence"/>
</dbReference>
<feature type="coiled-coil region" evidence="1">
    <location>
        <begin position="132"/>
        <end position="208"/>
    </location>
</feature>
<feature type="transmembrane region" description="Helical" evidence="2">
    <location>
        <begin position="7"/>
        <end position="23"/>
    </location>
</feature>
<feature type="coiled-coil region" evidence="1">
    <location>
        <begin position="234"/>
        <end position="296"/>
    </location>
</feature>
<dbReference type="Gene3D" id="1.20.5.4090">
    <property type="match status" value="2"/>
</dbReference>
<name>A0AA88T260_TACVA</name>
<proteinExistence type="predicted"/>
<dbReference type="AlphaFoldDB" id="A0AA88T260"/>
<evidence type="ECO:0000256" key="1">
    <source>
        <dbReference type="SAM" id="Coils"/>
    </source>
</evidence>
<sequence>MIHFIEALLVTVGVVAAGVFFYMKSFGDRESTMESTDTSPTQAPVQTAAPVDSCLMDPSSLFLEAGVCSNDPEDSLDGLEGRYENMIELDSELDIDTSYMAVREKEPREHISQNQKGYRYLRRKHKKVAQAHKNMKVHYNRMKRKYNELLKEREQDKLCLAQAMESSARLENENIDLLCEMSTLRCSMHQLQDELAETQRIFAEKNKQEQDLWDETSDLIPNLTRNEEILVVYLTEIQDKLRKMMKINSMLEQERVNLCDQVCVLRHTVKELEEMLSDSERKYDAVKQENEQLMQIHNILKMRYKRMLESVTQCNTFLMNYYKEDEVFL</sequence>
<keyword evidence="2" id="KW-0472">Membrane</keyword>
<evidence type="ECO:0000313" key="4">
    <source>
        <dbReference type="Proteomes" id="UP001187315"/>
    </source>
</evidence>
<reference evidence="3" key="1">
    <citation type="submission" date="2023-08" db="EMBL/GenBank/DDBJ databases">
        <title>Pelteobagrus vachellii genome.</title>
        <authorList>
            <person name="Liu H."/>
        </authorList>
    </citation>
    <scope>NUCLEOTIDE SEQUENCE</scope>
    <source>
        <strain evidence="3">PRFRI_2022a</strain>
        <tissue evidence="3">Muscle</tissue>
    </source>
</reference>
<gene>
    <name evidence="3" type="ORF">Q7C36_007219</name>
</gene>
<evidence type="ECO:0000256" key="2">
    <source>
        <dbReference type="SAM" id="Phobius"/>
    </source>
</evidence>
<keyword evidence="1" id="KW-0175">Coiled coil</keyword>
<keyword evidence="2" id="KW-0812">Transmembrane</keyword>
<keyword evidence="4" id="KW-1185">Reference proteome</keyword>
<accession>A0AA88T260</accession>